<accession>A0ACB7ZQT0</accession>
<comment type="caution">
    <text evidence="1">The sequence shown here is derived from an EMBL/GenBank/DDBJ whole genome shotgun (WGS) entry which is preliminary data.</text>
</comment>
<sequence>MFNLYMFWRKCLRFVGVESMVHLGCGGIVWAAVRSSAVCLGRLGCCWIDGSTYGSIMIRLDRWGVYTGQLAVVGLMTMIGCGGIDWDAAGSSGMCLDCLQCAWIARGASGSIGVLLDRRGHKWVDWNAMGSSGVHLDRPQCD</sequence>
<organism evidence="1 2">
    <name type="scientific">Hygrophoropsis aurantiaca</name>
    <dbReference type="NCBI Taxonomy" id="72124"/>
    <lineage>
        <taxon>Eukaryota</taxon>
        <taxon>Fungi</taxon>
        <taxon>Dikarya</taxon>
        <taxon>Basidiomycota</taxon>
        <taxon>Agaricomycotina</taxon>
        <taxon>Agaricomycetes</taxon>
        <taxon>Agaricomycetidae</taxon>
        <taxon>Boletales</taxon>
        <taxon>Coniophorineae</taxon>
        <taxon>Hygrophoropsidaceae</taxon>
        <taxon>Hygrophoropsis</taxon>
    </lineage>
</organism>
<name>A0ACB7ZQT0_9AGAM</name>
<dbReference type="Proteomes" id="UP000790377">
    <property type="component" value="Unassembled WGS sequence"/>
</dbReference>
<reference evidence="1" key="1">
    <citation type="journal article" date="2021" name="New Phytol.">
        <title>Evolutionary innovations through gain and loss of genes in the ectomycorrhizal Boletales.</title>
        <authorList>
            <person name="Wu G."/>
            <person name="Miyauchi S."/>
            <person name="Morin E."/>
            <person name="Kuo A."/>
            <person name="Drula E."/>
            <person name="Varga T."/>
            <person name="Kohler A."/>
            <person name="Feng B."/>
            <person name="Cao Y."/>
            <person name="Lipzen A."/>
            <person name="Daum C."/>
            <person name="Hundley H."/>
            <person name="Pangilinan J."/>
            <person name="Johnson J."/>
            <person name="Barry K."/>
            <person name="LaButti K."/>
            <person name="Ng V."/>
            <person name="Ahrendt S."/>
            <person name="Min B."/>
            <person name="Choi I.G."/>
            <person name="Park H."/>
            <person name="Plett J.M."/>
            <person name="Magnuson J."/>
            <person name="Spatafora J.W."/>
            <person name="Nagy L.G."/>
            <person name="Henrissat B."/>
            <person name="Grigoriev I.V."/>
            <person name="Yang Z.L."/>
            <person name="Xu J."/>
            <person name="Martin F.M."/>
        </authorList>
    </citation>
    <scope>NUCLEOTIDE SEQUENCE</scope>
    <source>
        <strain evidence="1">ATCC 28755</strain>
    </source>
</reference>
<protein>
    <submittedName>
        <fullName evidence="1">Uncharacterized protein</fullName>
    </submittedName>
</protein>
<evidence type="ECO:0000313" key="2">
    <source>
        <dbReference type="Proteomes" id="UP000790377"/>
    </source>
</evidence>
<keyword evidence="2" id="KW-1185">Reference proteome</keyword>
<dbReference type="EMBL" id="MU269283">
    <property type="protein sequence ID" value="KAH7903034.1"/>
    <property type="molecule type" value="Genomic_DNA"/>
</dbReference>
<gene>
    <name evidence="1" type="ORF">BJ138DRAFT_219358</name>
</gene>
<evidence type="ECO:0000313" key="1">
    <source>
        <dbReference type="EMBL" id="KAH7903034.1"/>
    </source>
</evidence>
<proteinExistence type="predicted"/>